<feature type="region of interest" description="Disordered" evidence="1">
    <location>
        <begin position="113"/>
        <end position="146"/>
    </location>
</feature>
<feature type="region of interest" description="Disordered" evidence="1">
    <location>
        <begin position="62"/>
        <end position="87"/>
    </location>
</feature>
<reference evidence="2 3" key="1">
    <citation type="journal article" date="2019" name="Genome Biol. Evol.">
        <title>Insights into the evolution of the New World diploid cottons (Gossypium, subgenus Houzingenia) based on genome sequencing.</title>
        <authorList>
            <person name="Grover C.E."/>
            <person name="Arick M.A. 2nd"/>
            <person name="Thrash A."/>
            <person name="Conover J.L."/>
            <person name="Sanders W.S."/>
            <person name="Peterson D.G."/>
            <person name="Frelichowski J.E."/>
            <person name="Scheffler J.A."/>
            <person name="Scheffler B.E."/>
            <person name="Wendel J.F."/>
        </authorList>
    </citation>
    <scope>NUCLEOTIDE SEQUENCE [LARGE SCALE GENOMIC DNA]</scope>
    <source>
        <strain evidence="2">8</strain>
        <tissue evidence="2">Leaf</tissue>
    </source>
</reference>
<sequence length="163" mass="18822">MHESNQVMRQFGCTQLIPPPPQELDDLHNTKLQERLKEDWPTFHKKYIKIWSRQRCYKRPRRGLINPRSRENVAGGTTSAPAPQEDPITVQPSGLYGSYIFCANLTARIQTQSTMEERDEDGDQPQHARKDDNEVDKESPTQIVQWNPKRARCLPGCSTHLGR</sequence>
<feature type="compositionally biased region" description="Basic and acidic residues" evidence="1">
    <location>
        <begin position="124"/>
        <end position="139"/>
    </location>
</feature>
<dbReference type="Proteomes" id="UP000593568">
    <property type="component" value="Unassembled WGS sequence"/>
</dbReference>
<proteinExistence type="predicted"/>
<dbReference type="EMBL" id="JABEZW010000004">
    <property type="protein sequence ID" value="MBA0763075.1"/>
    <property type="molecule type" value="Genomic_DNA"/>
</dbReference>
<gene>
    <name evidence="2" type="ORF">Gotri_012592</name>
</gene>
<evidence type="ECO:0000256" key="1">
    <source>
        <dbReference type="SAM" id="MobiDB-lite"/>
    </source>
</evidence>
<evidence type="ECO:0000313" key="3">
    <source>
        <dbReference type="Proteomes" id="UP000593568"/>
    </source>
</evidence>
<evidence type="ECO:0000313" key="2">
    <source>
        <dbReference type="EMBL" id="MBA0763075.1"/>
    </source>
</evidence>
<protein>
    <submittedName>
        <fullName evidence="2">Uncharacterized protein</fullName>
    </submittedName>
</protein>
<accession>A0A7J9DRU4</accession>
<comment type="caution">
    <text evidence="2">The sequence shown here is derived from an EMBL/GenBank/DDBJ whole genome shotgun (WGS) entry which is preliminary data.</text>
</comment>
<dbReference type="AlphaFoldDB" id="A0A7J9DRU4"/>
<organism evidence="2 3">
    <name type="scientific">Gossypium trilobum</name>
    <dbReference type="NCBI Taxonomy" id="34281"/>
    <lineage>
        <taxon>Eukaryota</taxon>
        <taxon>Viridiplantae</taxon>
        <taxon>Streptophyta</taxon>
        <taxon>Embryophyta</taxon>
        <taxon>Tracheophyta</taxon>
        <taxon>Spermatophyta</taxon>
        <taxon>Magnoliopsida</taxon>
        <taxon>eudicotyledons</taxon>
        <taxon>Gunneridae</taxon>
        <taxon>Pentapetalae</taxon>
        <taxon>rosids</taxon>
        <taxon>malvids</taxon>
        <taxon>Malvales</taxon>
        <taxon>Malvaceae</taxon>
        <taxon>Malvoideae</taxon>
        <taxon>Gossypium</taxon>
    </lineage>
</organism>
<keyword evidence="3" id="KW-1185">Reference proteome</keyword>
<name>A0A7J9DRU4_9ROSI</name>